<dbReference type="InterPro" id="IPR005062">
    <property type="entry name" value="SAC3/GANP/THP3_conserved"/>
</dbReference>
<feature type="compositionally biased region" description="Low complexity" evidence="1">
    <location>
        <begin position="814"/>
        <end position="825"/>
    </location>
</feature>
<feature type="region of interest" description="Disordered" evidence="1">
    <location>
        <begin position="1562"/>
        <end position="1772"/>
    </location>
</feature>
<evidence type="ECO:0000256" key="1">
    <source>
        <dbReference type="SAM" id="MobiDB-lite"/>
    </source>
</evidence>
<dbReference type="Gene3D" id="1.25.40.990">
    <property type="match status" value="1"/>
</dbReference>
<feature type="region of interest" description="Disordered" evidence="1">
    <location>
        <begin position="1008"/>
        <end position="1133"/>
    </location>
</feature>
<feature type="region of interest" description="Disordered" evidence="1">
    <location>
        <begin position="1171"/>
        <end position="1230"/>
    </location>
</feature>
<feature type="region of interest" description="Disordered" evidence="1">
    <location>
        <begin position="1"/>
        <end position="92"/>
    </location>
</feature>
<feature type="region of interest" description="Disordered" evidence="1">
    <location>
        <begin position="1464"/>
        <end position="1499"/>
    </location>
</feature>
<feature type="domain" description="SAC3/GANP/THP3 conserved" evidence="2">
    <location>
        <begin position="138"/>
        <end position="460"/>
    </location>
</feature>
<reference evidence="3" key="1">
    <citation type="submission" date="2022-06" db="EMBL/GenBank/DDBJ databases">
        <title>Complete genome sequences of two strains of the flax pathogen Septoria linicola.</title>
        <authorList>
            <person name="Lapalu N."/>
            <person name="Simon A."/>
            <person name="Demenou B."/>
            <person name="Paumier D."/>
            <person name="Guillot M.-P."/>
            <person name="Gout L."/>
            <person name="Valade R."/>
        </authorList>
    </citation>
    <scope>NUCLEOTIDE SEQUENCE</scope>
    <source>
        <strain evidence="3">SE15195</strain>
    </source>
</reference>
<feature type="compositionally biased region" description="Acidic residues" evidence="1">
    <location>
        <begin position="1763"/>
        <end position="1772"/>
    </location>
</feature>
<dbReference type="GO" id="GO:0070390">
    <property type="term" value="C:transcription export complex 2"/>
    <property type="evidence" value="ECO:0007669"/>
    <property type="project" value="TreeGrafter"/>
</dbReference>
<evidence type="ECO:0000259" key="2">
    <source>
        <dbReference type="Pfam" id="PF03399"/>
    </source>
</evidence>
<feature type="compositionally biased region" description="Polar residues" evidence="1">
    <location>
        <begin position="1026"/>
        <end position="1037"/>
    </location>
</feature>
<feature type="compositionally biased region" description="Acidic residues" evidence="1">
    <location>
        <begin position="1631"/>
        <end position="1649"/>
    </location>
</feature>
<proteinExistence type="predicted"/>
<dbReference type="PANTHER" id="PTHR12436">
    <property type="entry name" value="80 KDA MCM3-ASSOCIATED PROTEIN"/>
    <property type="match status" value="1"/>
</dbReference>
<dbReference type="PANTHER" id="PTHR12436:SF3">
    <property type="entry name" value="GERMINAL-CENTER ASSOCIATED NUCLEAR PROTEIN"/>
    <property type="match status" value="1"/>
</dbReference>
<feature type="compositionally biased region" description="Basic and acidic residues" evidence="1">
    <location>
        <begin position="1277"/>
        <end position="1287"/>
    </location>
</feature>
<dbReference type="Proteomes" id="UP001056384">
    <property type="component" value="Chromosome 3"/>
</dbReference>
<feature type="compositionally biased region" description="Polar residues" evidence="1">
    <location>
        <begin position="697"/>
        <end position="707"/>
    </location>
</feature>
<feature type="region of interest" description="Disordered" evidence="1">
    <location>
        <begin position="1255"/>
        <end position="1297"/>
    </location>
</feature>
<feature type="compositionally biased region" description="Pro residues" evidence="1">
    <location>
        <begin position="830"/>
        <end position="854"/>
    </location>
</feature>
<sequence>MSTGRARGRGRGGVLAAPRTTMNGAPTGPARGRGGRVNSGMRPASNATRGGFGTNGRASPFTANKIARGNASKQASRTGSASGGASATAGSAEMRYQALKTARDQERKDAIRQGLMSDPNKPMKLSEAITPVGICQSMCAEFERLQRVVQRDVWDEEKIPDFSPDASPEESVDESRMVKKFRRSAAGDEAQLPSDLRPPAVLKKTCDYLFHDILSEAKLPKVHHFVWDRTRAIRNDFSIQQLSKADDLSIAIECFERIARFHILSLHQLALEEKPYSAYDPKQEREQLDKTLLSLMQYYEDCRGRIPLPNEAEFRAYCVLFQLQDATPDLEDRVQSWPRNIGRDQRVQQALKVYAAACNTWDAQGPFTGADRTPHVIARHDWESFWQLVKSPKVSYLMACVAEIYFNVVRKMVLSGIIRITRVKGTGNTEWTLSSMAKLFYFDDDQQLEDFCARFGLEFQDLDSGEDRYLDISRVTNRTLPQEDAGGPAQLKSYLVESKRERRALSAVIDGLSVRQAREQGMIAEEEDEDCEEDMNDAEVENGVENEEDEEDTLFVPEAKKEEVSAVPKLSFGQPTSTSPFGQPSSTAPSVFGQPSSTPSIFGQPSSAPSAFGQPSSTASPFSKPSNGFGQPSQSANPFASVSAKPAESNLFKTTPAAPSPLPATAPTSTVGLEITSPPTTSGEKETSKSVFGIGNTFGQTPASSAPSLFAPKPAVTPTDSAAPSLFASKPAATPTESVSAAPSLFAPKQAPNAISAESSGTTTPSAPAPALTNPFASGSSTFTFPPLTSTEQKPLSPPLEQKTTSQLGQPFGAAASAPSQPVQSETKLNPPPQSPTQPHPPTSNSPSQAPPTSPQAGSSSPPRRPSAFDTKPKRPSPLSISFTASEETPADSAPTQTSSEGLKPPQRELFPQRQLQPSTVAPSRPVSTAAEFDAIITRLAKELVEDPTTGYLQQYIDFCVRSLVTEVQEKVYFERITKEADDFRQFSLEDKYGKRWREISRTRRLRRQQKIRRERQQRRLRASQDQDMGNSVSVIDTSSRHSSRAASTTAREKPNKQAAVDAMFRSTNGGSRFGADKQARAGSKRSAESIDSGSVTSLREIGHKRAKSTSHTNGSESTRVQTTTGGPDPDVLKRSSFLGFSLAGDGAHDTSTSTTKSTYFRMKAMGLKPTATASTGAERGVKRSRSESLDAASAKLNTSSLARLDNNDQDRALMPPPSARSVRSKPDDDDEALFARLRAAREALKEGEGFMRSEIARKDGLHRSRSASQSDGESPSLERARAEARLRSSHNSDFGVSVSNREVPAYRLRESRFVPREQYSKAIERANEIRASRSVPGSRPASRTEERETDTPSTQAVPNPAQTPGKSHSHDFESSLGQSQANSSSAGTLSQPARVPADTGPTSTFGASTGFGFSSHAATVRPNDWGTVKAPNPFSQSSSFASAVNTGSNPFLQTRSQDQVNGPFQGTTSSHDVQTTQLSGFSGFSQPSHNQSSLEQRDTTLAQQQTWGFTTAPEELEQTQDHTIQPDHIPDALSASFGQHASANSYMPSQAASAAISLLSDNEDEAPASNSQPEENEAYGQADFFNQVNAAAQVDDMLDAEDDGGQDDVSIDNAVGHQTGYAGKFAALAEYDDEEDEEDQSAFDEDDVREQHPTSYLNATPLAEEELDDDDEEDVEDGESDLPNGRYMGEYPDEEEGYADGDVEDEGDFDEDGEDYDEEEEDESDAEPGMYANAYQNQYGRQAYAAPPKPQVNEALQKVGNDENEPIELSD</sequence>
<feature type="compositionally biased region" description="Basic residues" evidence="1">
    <location>
        <begin position="1"/>
        <end position="10"/>
    </location>
</feature>
<feature type="compositionally biased region" description="Polar residues" evidence="1">
    <location>
        <begin position="1110"/>
        <end position="1126"/>
    </location>
</feature>
<feature type="compositionally biased region" description="Basic and acidic residues" evidence="1">
    <location>
        <begin position="1180"/>
        <end position="1189"/>
    </location>
</feature>
<keyword evidence="4" id="KW-1185">Reference proteome</keyword>
<organism evidence="3 4">
    <name type="scientific">Septoria linicola</name>
    <dbReference type="NCBI Taxonomy" id="215465"/>
    <lineage>
        <taxon>Eukaryota</taxon>
        <taxon>Fungi</taxon>
        <taxon>Dikarya</taxon>
        <taxon>Ascomycota</taxon>
        <taxon>Pezizomycotina</taxon>
        <taxon>Dothideomycetes</taxon>
        <taxon>Dothideomycetidae</taxon>
        <taxon>Mycosphaerellales</taxon>
        <taxon>Mycosphaerellaceae</taxon>
        <taxon>Septoria</taxon>
    </lineage>
</organism>
<feature type="region of interest" description="Disordered" evidence="1">
    <location>
        <begin position="1326"/>
        <end position="1407"/>
    </location>
</feature>
<feature type="compositionally biased region" description="Basic residues" evidence="1">
    <location>
        <begin position="1008"/>
        <end position="1022"/>
    </location>
</feature>
<dbReference type="GO" id="GO:0005737">
    <property type="term" value="C:cytoplasm"/>
    <property type="evidence" value="ECO:0007669"/>
    <property type="project" value="TreeGrafter"/>
</dbReference>
<dbReference type="GO" id="GO:0006406">
    <property type="term" value="P:mRNA export from nucleus"/>
    <property type="evidence" value="ECO:0007669"/>
    <property type="project" value="TreeGrafter"/>
</dbReference>
<feature type="compositionally biased region" description="Acidic residues" evidence="1">
    <location>
        <begin position="1597"/>
        <end position="1611"/>
    </location>
</feature>
<dbReference type="EMBL" id="CP099420">
    <property type="protein sequence ID" value="USW51711.1"/>
    <property type="molecule type" value="Genomic_DNA"/>
</dbReference>
<protein>
    <submittedName>
        <fullName evidence="3">SAC3/GANP/THP3 domain-containing protein</fullName>
    </submittedName>
</protein>
<gene>
    <name evidence="3" type="ORF">Slin15195_G050300</name>
</gene>
<feature type="region of interest" description="Disordered" evidence="1">
    <location>
        <begin position="520"/>
        <end position="927"/>
    </location>
</feature>
<feature type="compositionally biased region" description="Acidic residues" evidence="1">
    <location>
        <begin position="1692"/>
        <end position="1727"/>
    </location>
</feature>
<feature type="compositionally biased region" description="Low complexity" evidence="1">
    <location>
        <begin position="75"/>
        <end position="92"/>
    </location>
</feature>
<feature type="compositionally biased region" description="Polar residues" evidence="1">
    <location>
        <begin position="1352"/>
        <end position="1367"/>
    </location>
</feature>
<feature type="compositionally biased region" description="Acidic residues" evidence="1">
    <location>
        <begin position="1664"/>
        <end position="1681"/>
    </location>
</feature>
<name>A0A9Q9ATL3_9PEZI</name>
<feature type="compositionally biased region" description="Polar residues" evidence="1">
    <location>
        <begin position="573"/>
        <end position="640"/>
    </location>
</feature>
<accession>A0A9Q9ATL3</accession>
<dbReference type="InterPro" id="IPR045107">
    <property type="entry name" value="SAC3/GANP/THP3"/>
</dbReference>
<feature type="compositionally biased region" description="Low complexity" evidence="1">
    <location>
        <begin position="756"/>
        <end position="791"/>
    </location>
</feature>
<evidence type="ECO:0000313" key="3">
    <source>
        <dbReference type="EMBL" id="USW51711.1"/>
    </source>
</evidence>
<feature type="compositionally biased region" description="Acidic residues" evidence="1">
    <location>
        <begin position="524"/>
        <end position="553"/>
    </location>
</feature>
<dbReference type="Pfam" id="PF03399">
    <property type="entry name" value="SAC3_GANP"/>
    <property type="match status" value="1"/>
</dbReference>
<evidence type="ECO:0000313" key="4">
    <source>
        <dbReference type="Proteomes" id="UP001056384"/>
    </source>
</evidence>
<feature type="compositionally biased region" description="Low complexity" evidence="1">
    <location>
        <begin position="1375"/>
        <end position="1388"/>
    </location>
</feature>